<keyword evidence="2 3" id="KW-0057">Aromatic amino acid biosynthesis</keyword>
<dbReference type="GO" id="GO:0004106">
    <property type="term" value="F:chorismate mutase activity"/>
    <property type="evidence" value="ECO:0007669"/>
    <property type="project" value="UniProtKB-UniRule"/>
</dbReference>
<name>A0A2S5GDZ5_9BACL</name>
<dbReference type="SUPFAM" id="SSF55298">
    <property type="entry name" value="YjgF-like"/>
    <property type="match status" value="1"/>
</dbReference>
<dbReference type="InterPro" id="IPR035959">
    <property type="entry name" value="RutC-like_sf"/>
</dbReference>
<dbReference type="CDD" id="cd02185">
    <property type="entry name" value="AroH"/>
    <property type="match status" value="1"/>
</dbReference>
<accession>A0A2S5GDZ5</accession>
<evidence type="ECO:0000313" key="5">
    <source>
        <dbReference type="Proteomes" id="UP000239047"/>
    </source>
</evidence>
<dbReference type="GO" id="GO:0008652">
    <property type="term" value="P:amino acid biosynthetic process"/>
    <property type="evidence" value="ECO:0007669"/>
    <property type="project" value="UniProtKB-UniRule"/>
</dbReference>
<evidence type="ECO:0000256" key="1">
    <source>
        <dbReference type="NCBIfam" id="TIGR01796"/>
    </source>
</evidence>
<dbReference type="NCBIfam" id="TIGR01796">
    <property type="entry name" value="CM_mono_aroH"/>
    <property type="match status" value="1"/>
</dbReference>
<dbReference type="RefSeq" id="WP_104056753.1">
    <property type="nucleotide sequence ID" value="NZ_PREZ01000002.1"/>
</dbReference>
<keyword evidence="3" id="KW-0413">Isomerase</keyword>
<keyword evidence="2 3" id="KW-0028">Amino-acid biosynthesis</keyword>
<organism evidence="4 5">
    <name type="scientific">Jeotgalibacillus proteolyticus</name>
    <dbReference type="NCBI Taxonomy" id="2082395"/>
    <lineage>
        <taxon>Bacteria</taxon>
        <taxon>Bacillati</taxon>
        <taxon>Bacillota</taxon>
        <taxon>Bacilli</taxon>
        <taxon>Bacillales</taxon>
        <taxon>Caryophanaceae</taxon>
        <taxon>Jeotgalibacillus</taxon>
    </lineage>
</organism>
<proteinExistence type="predicted"/>
<feature type="binding site" evidence="2">
    <location>
        <position position="89"/>
    </location>
    <ligand>
        <name>prephenate</name>
        <dbReference type="ChEBI" id="CHEBI:29934"/>
    </ligand>
</feature>
<dbReference type="EMBL" id="PREZ01000002">
    <property type="protein sequence ID" value="PPA71262.1"/>
    <property type="molecule type" value="Genomic_DNA"/>
</dbReference>
<dbReference type="PIRSF" id="PIRSF005965">
    <property type="entry name" value="Chor_mut_AroH"/>
    <property type="match status" value="1"/>
</dbReference>
<evidence type="ECO:0000256" key="3">
    <source>
        <dbReference type="PROSITE-ProRule" id="PRU00514"/>
    </source>
</evidence>
<feature type="binding site" evidence="2">
    <location>
        <position position="107"/>
    </location>
    <ligand>
        <name>prephenate</name>
        <dbReference type="ChEBI" id="CHEBI:29934"/>
    </ligand>
</feature>
<dbReference type="GO" id="GO:0046417">
    <property type="term" value="P:chorismate metabolic process"/>
    <property type="evidence" value="ECO:0007669"/>
    <property type="project" value="TreeGrafter"/>
</dbReference>
<dbReference type="PANTHER" id="PTHR21164">
    <property type="entry name" value="CHORISMATE MUTASE"/>
    <property type="match status" value="1"/>
</dbReference>
<dbReference type="Gene3D" id="3.30.1330.40">
    <property type="entry name" value="RutC-like"/>
    <property type="match status" value="1"/>
</dbReference>
<evidence type="ECO:0000256" key="2">
    <source>
        <dbReference type="PIRSR" id="PIRSR005965-1"/>
    </source>
</evidence>
<dbReference type="EC" id="5.4.99.5" evidence="1 3"/>
<dbReference type="InterPro" id="IPR008243">
    <property type="entry name" value="Chorismate_mutase_AroH"/>
</dbReference>
<comment type="catalytic activity">
    <reaction evidence="3">
        <text>chorismate = prephenate</text>
        <dbReference type="Rhea" id="RHEA:13897"/>
        <dbReference type="ChEBI" id="CHEBI:29748"/>
        <dbReference type="ChEBI" id="CHEBI:29934"/>
        <dbReference type="EC" id="5.4.99.5"/>
    </reaction>
</comment>
<sequence length="122" mass="13611">MIRGIRGAITVSADEEKLVVDAAERLLSEMINKNNINPEEVSSVFISVTPDISSAFPAKAVRRFEGWDYVPVMCMQEIPVKTALPLCVRIMAHTESSAAQKDIRHVYLEKAVQLRPDLLESN</sequence>
<dbReference type="OrthoDB" id="9802232at2"/>
<dbReference type="PANTHER" id="PTHR21164:SF0">
    <property type="entry name" value="CHORISMATE MUTASE AROH"/>
    <property type="match status" value="1"/>
</dbReference>
<protein>
    <recommendedName>
        <fullName evidence="1 3">chorismate mutase</fullName>
        <ecNumber evidence="1 3">5.4.99.5</ecNumber>
    </recommendedName>
</protein>
<dbReference type="AlphaFoldDB" id="A0A2S5GDZ5"/>
<dbReference type="Proteomes" id="UP000239047">
    <property type="component" value="Unassembled WGS sequence"/>
</dbReference>
<feature type="binding site" evidence="2">
    <location>
        <position position="6"/>
    </location>
    <ligand>
        <name>prephenate</name>
        <dbReference type="ChEBI" id="CHEBI:29934"/>
    </ligand>
</feature>
<keyword evidence="5" id="KW-1185">Reference proteome</keyword>
<dbReference type="Pfam" id="PF07736">
    <property type="entry name" value="CM_1"/>
    <property type="match status" value="1"/>
</dbReference>
<evidence type="ECO:0000313" key="4">
    <source>
        <dbReference type="EMBL" id="PPA71262.1"/>
    </source>
</evidence>
<reference evidence="4 5" key="1">
    <citation type="submission" date="2018-02" db="EMBL/GenBank/DDBJ databases">
        <title>Jeotgalibacillus proteolyticum sp. nov. a protease producing bacterium isolated from ocean sediments of Laizhou Bay.</title>
        <authorList>
            <person name="Li Y."/>
        </authorList>
    </citation>
    <scope>NUCLEOTIDE SEQUENCE [LARGE SCALE GENOMIC DNA]</scope>
    <source>
        <strain evidence="4 5">22-7</strain>
    </source>
</reference>
<dbReference type="PROSITE" id="PS51167">
    <property type="entry name" value="CHORISMATE_MUT_1"/>
    <property type="match status" value="1"/>
</dbReference>
<gene>
    <name evidence="4" type="primary">aroH</name>
    <name evidence="4" type="ORF">C4B60_04135</name>
</gene>
<dbReference type="GO" id="GO:0009073">
    <property type="term" value="P:aromatic amino acid family biosynthetic process"/>
    <property type="evidence" value="ECO:0007669"/>
    <property type="project" value="UniProtKB-UniRule"/>
</dbReference>
<dbReference type="UniPathway" id="UPA00120">
    <property type="reaction ID" value="UER00203"/>
</dbReference>
<comment type="caution">
    <text evidence="4">The sequence shown here is derived from an EMBL/GenBank/DDBJ whole genome shotgun (WGS) entry which is preliminary data.</text>
</comment>